<evidence type="ECO:0000313" key="2">
    <source>
        <dbReference type="Proteomes" id="UP001482620"/>
    </source>
</evidence>
<gene>
    <name evidence="1" type="ORF">ILYODFUR_031307</name>
</gene>
<keyword evidence="2" id="KW-1185">Reference proteome</keyword>
<evidence type="ECO:0000313" key="1">
    <source>
        <dbReference type="EMBL" id="MEQ2257126.1"/>
    </source>
</evidence>
<accession>A0ABV0VIV6</accession>
<dbReference type="EMBL" id="JAHRIQ010109099">
    <property type="protein sequence ID" value="MEQ2257126.1"/>
    <property type="molecule type" value="Genomic_DNA"/>
</dbReference>
<protein>
    <submittedName>
        <fullName evidence="1">Uncharacterized protein</fullName>
    </submittedName>
</protein>
<organism evidence="1 2">
    <name type="scientific">Ilyodon furcidens</name>
    <name type="common">goldbreast splitfin</name>
    <dbReference type="NCBI Taxonomy" id="33524"/>
    <lineage>
        <taxon>Eukaryota</taxon>
        <taxon>Metazoa</taxon>
        <taxon>Chordata</taxon>
        <taxon>Craniata</taxon>
        <taxon>Vertebrata</taxon>
        <taxon>Euteleostomi</taxon>
        <taxon>Actinopterygii</taxon>
        <taxon>Neopterygii</taxon>
        <taxon>Teleostei</taxon>
        <taxon>Neoteleostei</taxon>
        <taxon>Acanthomorphata</taxon>
        <taxon>Ovalentaria</taxon>
        <taxon>Atherinomorphae</taxon>
        <taxon>Cyprinodontiformes</taxon>
        <taxon>Goodeidae</taxon>
        <taxon>Ilyodon</taxon>
    </lineage>
</organism>
<dbReference type="Proteomes" id="UP001482620">
    <property type="component" value="Unassembled WGS sequence"/>
</dbReference>
<name>A0ABV0VIV6_9TELE</name>
<comment type="caution">
    <text evidence="1">The sequence shown here is derived from an EMBL/GenBank/DDBJ whole genome shotgun (WGS) entry which is preliminary data.</text>
</comment>
<sequence length="102" mass="11767">MLNNSEATLAMSARVPKTASYVRIKRKKQPICASQNKAICGKTEYAQHYITRHFGGFIMLCRCFKSEIAEEPGRDYEQRGEPKCRTFLEENLLDAAKDWYRG</sequence>
<reference evidence="1 2" key="1">
    <citation type="submission" date="2021-06" db="EMBL/GenBank/DDBJ databases">
        <authorList>
            <person name="Palmer J.M."/>
        </authorList>
    </citation>
    <scope>NUCLEOTIDE SEQUENCE [LARGE SCALE GENOMIC DNA]</scope>
    <source>
        <strain evidence="2">if_2019</strain>
        <tissue evidence="1">Muscle</tissue>
    </source>
</reference>
<proteinExistence type="predicted"/>